<keyword evidence="2" id="KW-1133">Transmembrane helix</keyword>
<organism evidence="3 4">
    <name type="scientific">Klenkia sesuvii</name>
    <dbReference type="NCBI Taxonomy" id="3103137"/>
    <lineage>
        <taxon>Bacteria</taxon>
        <taxon>Bacillati</taxon>
        <taxon>Actinomycetota</taxon>
        <taxon>Actinomycetes</taxon>
        <taxon>Geodermatophilales</taxon>
        <taxon>Geodermatophilaceae</taxon>
        <taxon>Klenkia</taxon>
    </lineage>
</organism>
<proteinExistence type="predicted"/>
<keyword evidence="2" id="KW-0472">Membrane</keyword>
<dbReference type="EMBL" id="JBAPLU010000009">
    <property type="protein sequence ID" value="MEI4272144.1"/>
    <property type="molecule type" value="Genomic_DNA"/>
</dbReference>
<keyword evidence="2" id="KW-0812">Transmembrane</keyword>
<reference evidence="3 4" key="1">
    <citation type="submission" date="2024-03" db="EMBL/GenBank/DDBJ databases">
        <title>Draft genome sequence of Klenkia sp. LSe6-5.</title>
        <authorList>
            <person name="Duangmal K."/>
            <person name="Chantavorakit T."/>
        </authorList>
    </citation>
    <scope>NUCLEOTIDE SEQUENCE [LARGE SCALE GENOMIC DNA]</scope>
    <source>
        <strain evidence="3 4">LSe6-5</strain>
    </source>
</reference>
<dbReference type="RefSeq" id="WP_336404280.1">
    <property type="nucleotide sequence ID" value="NZ_JBAPLU010000009.1"/>
</dbReference>
<feature type="region of interest" description="Disordered" evidence="1">
    <location>
        <begin position="37"/>
        <end position="63"/>
    </location>
</feature>
<comment type="caution">
    <text evidence="3">The sequence shown here is derived from an EMBL/GenBank/DDBJ whole genome shotgun (WGS) entry which is preliminary data.</text>
</comment>
<protein>
    <submittedName>
        <fullName evidence="3">Uncharacterized protein</fullName>
    </submittedName>
</protein>
<evidence type="ECO:0000256" key="1">
    <source>
        <dbReference type="SAM" id="MobiDB-lite"/>
    </source>
</evidence>
<evidence type="ECO:0000313" key="4">
    <source>
        <dbReference type="Proteomes" id="UP001361570"/>
    </source>
</evidence>
<sequence length="63" mass="6742">MQVLEDLVMTSLAFLAEVGGVVALALVLGRAWRNDVPRELGRGDLGGRDRGEDPVDDVHEGPT</sequence>
<evidence type="ECO:0000313" key="3">
    <source>
        <dbReference type="EMBL" id="MEI4272144.1"/>
    </source>
</evidence>
<dbReference type="Proteomes" id="UP001361570">
    <property type="component" value="Unassembled WGS sequence"/>
</dbReference>
<evidence type="ECO:0000256" key="2">
    <source>
        <dbReference type="SAM" id="Phobius"/>
    </source>
</evidence>
<keyword evidence="4" id="KW-1185">Reference proteome</keyword>
<gene>
    <name evidence="3" type="ORF">TEK04_10455</name>
</gene>
<feature type="transmembrane region" description="Helical" evidence="2">
    <location>
        <begin position="12"/>
        <end position="32"/>
    </location>
</feature>
<accession>A0ABU8DTG1</accession>
<name>A0ABU8DTG1_9ACTN</name>